<reference evidence="13" key="2">
    <citation type="journal article" date="2021" name="Microbiome">
        <title>Successional dynamics and alternative stable states in a saline activated sludge microbial community over 9 years.</title>
        <authorList>
            <person name="Wang Y."/>
            <person name="Ye J."/>
            <person name="Ju F."/>
            <person name="Liu L."/>
            <person name="Boyd J.A."/>
            <person name="Deng Y."/>
            <person name="Parks D.H."/>
            <person name="Jiang X."/>
            <person name="Yin X."/>
            <person name="Woodcroft B.J."/>
            <person name="Tyson G.W."/>
            <person name="Hugenholtz P."/>
            <person name="Polz M.F."/>
            <person name="Zhang T."/>
        </authorList>
    </citation>
    <scope>NUCLEOTIDE SEQUENCE</scope>
    <source>
        <strain evidence="13">HKST-UBA10</strain>
    </source>
</reference>
<dbReference type="GO" id="GO:0003677">
    <property type="term" value="F:DNA binding"/>
    <property type="evidence" value="ECO:0007669"/>
    <property type="project" value="UniProtKB-UniRule"/>
</dbReference>
<dbReference type="GO" id="GO:0051301">
    <property type="term" value="P:cell division"/>
    <property type="evidence" value="ECO:0007669"/>
    <property type="project" value="UniProtKB-KW"/>
</dbReference>
<gene>
    <name evidence="13" type="ORF">KC660_02005</name>
</gene>
<evidence type="ECO:0000256" key="2">
    <source>
        <dbReference type="ARBA" id="ARBA00022490"/>
    </source>
</evidence>
<evidence type="ECO:0000313" key="14">
    <source>
        <dbReference type="Proteomes" id="UP000782843"/>
    </source>
</evidence>
<keyword evidence="6 9" id="KW-0238">DNA-binding</keyword>
<dbReference type="GO" id="GO:0006310">
    <property type="term" value="P:DNA recombination"/>
    <property type="evidence" value="ECO:0007669"/>
    <property type="project" value="UniProtKB-KW"/>
</dbReference>
<evidence type="ECO:0000256" key="3">
    <source>
        <dbReference type="ARBA" id="ARBA00022618"/>
    </source>
</evidence>
<evidence type="ECO:0000256" key="1">
    <source>
        <dbReference type="ARBA" id="ARBA00004496"/>
    </source>
</evidence>
<dbReference type="InterPro" id="IPR044068">
    <property type="entry name" value="CB"/>
</dbReference>
<accession>A0A955L3D7</accession>
<dbReference type="InterPro" id="IPR002104">
    <property type="entry name" value="Integrase_catalytic"/>
</dbReference>
<feature type="domain" description="Core-binding (CB)" evidence="12">
    <location>
        <begin position="4"/>
        <end position="137"/>
    </location>
</feature>
<evidence type="ECO:0000256" key="5">
    <source>
        <dbReference type="ARBA" id="ARBA00022908"/>
    </source>
</evidence>
<dbReference type="Gene3D" id="1.10.150.130">
    <property type="match status" value="1"/>
</dbReference>
<dbReference type="PROSITE" id="PS51900">
    <property type="entry name" value="CB"/>
    <property type="match status" value="1"/>
</dbReference>
<protein>
    <submittedName>
        <fullName evidence="13">Tyrosine-type recombinase/integrase</fullName>
    </submittedName>
</protein>
<dbReference type="InterPro" id="IPR011010">
    <property type="entry name" value="DNA_brk_join_enz"/>
</dbReference>
<dbReference type="InterPro" id="IPR013762">
    <property type="entry name" value="Integrase-like_cat_sf"/>
</dbReference>
<evidence type="ECO:0000313" key="13">
    <source>
        <dbReference type="EMBL" id="MCA9382160.1"/>
    </source>
</evidence>
<dbReference type="Proteomes" id="UP000782843">
    <property type="component" value="Unassembled WGS sequence"/>
</dbReference>
<proteinExistence type="predicted"/>
<keyword evidence="2" id="KW-0963">Cytoplasm</keyword>
<dbReference type="InterPro" id="IPR010998">
    <property type="entry name" value="Integrase_recombinase_N"/>
</dbReference>
<evidence type="ECO:0000256" key="4">
    <source>
        <dbReference type="ARBA" id="ARBA00022829"/>
    </source>
</evidence>
<dbReference type="GO" id="GO:0015074">
    <property type="term" value="P:DNA integration"/>
    <property type="evidence" value="ECO:0007669"/>
    <property type="project" value="UniProtKB-KW"/>
</dbReference>
<evidence type="ECO:0000256" key="7">
    <source>
        <dbReference type="ARBA" id="ARBA00023172"/>
    </source>
</evidence>
<dbReference type="EMBL" id="JAGQLG010000072">
    <property type="protein sequence ID" value="MCA9382160.1"/>
    <property type="molecule type" value="Genomic_DNA"/>
</dbReference>
<dbReference type="PANTHER" id="PTHR30349:SF77">
    <property type="entry name" value="TYROSINE RECOMBINASE XERC"/>
    <property type="match status" value="1"/>
</dbReference>
<evidence type="ECO:0000256" key="6">
    <source>
        <dbReference type="ARBA" id="ARBA00023125"/>
    </source>
</evidence>
<comment type="caution">
    <text evidence="13">The sequence shown here is derived from an EMBL/GenBank/DDBJ whole genome shotgun (WGS) entry which is preliminary data.</text>
</comment>
<evidence type="ECO:0000259" key="12">
    <source>
        <dbReference type="PROSITE" id="PS51900"/>
    </source>
</evidence>
<keyword evidence="5" id="KW-0229">DNA integration</keyword>
<organism evidence="13 14">
    <name type="scientific">Candidatus Dojkabacteria bacterium</name>
    <dbReference type="NCBI Taxonomy" id="2099670"/>
    <lineage>
        <taxon>Bacteria</taxon>
        <taxon>Candidatus Dojkabacteria</taxon>
    </lineage>
</organism>
<feature type="region of interest" description="Disordered" evidence="10">
    <location>
        <begin position="80"/>
        <end position="104"/>
    </location>
</feature>
<keyword evidence="3" id="KW-0132">Cell division</keyword>
<keyword evidence="8" id="KW-0131">Cell cycle</keyword>
<dbReference type="PANTHER" id="PTHR30349">
    <property type="entry name" value="PHAGE INTEGRASE-RELATED"/>
    <property type="match status" value="1"/>
</dbReference>
<dbReference type="InterPro" id="IPR004107">
    <property type="entry name" value="Integrase_SAM-like_N"/>
</dbReference>
<reference evidence="13" key="1">
    <citation type="submission" date="2020-04" db="EMBL/GenBank/DDBJ databases">
        <authorList>
            <person name="Zhang T."/>
        </authorList>
    </citation>
    <scope>NUCLEOTIDE SEQUENCE</scope>
    <source>
        <strain evidence="13">HKST-UBA10</strain>
    </source>
</reference>
<dbReference type="Pfam" id="PF02899">
    <property type="entry name" value="Phage_int_SAM_1"/>
    <property type="match status" value="1"/>
</dbReference>
<dbReference type="PROSITE" id="PS51898">
    <property type="entry name" value="TYR_RECOMBINASE"/>
    <property type="match status" value="1"/>
</dbReference>
<keyword evidence="4" id="KW-0159">Chromosome partition</keyword>
<sequence>MDETLKLQYKEDFLLDLANNNYSPETIYNYGRDLEVFEGYLKQKKIDFSEIDKRTISFYKGFLRSGDHLNVLEGHDKENTDITANSADNGSGGSRNDETKKSDTLLINKRSKKKEILSSRSINRMLSSLRGYLKYLIDFDLPSPISPEAVKLIKTERKESQVADLDELIKLIESPEYLEKDKAVGIRNRAILELLFSTGMRISELVSLDRDQINDAGKIYVLGKGKKARFVYLTERARAVVNKYLENRNDPYPALFIPYRGTRNSTKDPDLVRISTNYIQMKIKQYRTKLGIVVPTSAHSLRHGFATYLAEEGANPAAIQHLLGHESLQTTTRYVHGSDKFAEETHKKFHPLPNS</sequence>
<name>A0A955L3D7_9BACT</name>
<dbReference type="GO" id="GO:0007059">
    <property type="term" value="P:chromosome segregation"/>
    <property type="evidence" value="ECO:0007669"/>
    <property type="project" value="UniProtKB-KW"/>
</dbReference>
<evidence type="ECO:0000256" key="8">
    <source>
        <dbReference type="ARBA" id="ARBA00023306"/>
    </source>
</evidence>
<evidence type="ECO:0000256" key="10">
    <source>
        <dbReference type="SAM" id="MobiDB-lite"/>
    </source>
</evidence>
<comment type="subcellular location">
    <subcellularLocation>
        <location evidence="1">Cytoplasm</location>
    </subcellularLocation>
</comment>
<feature type="domain" description="Tyr recombinase" evidence="11">
    <location>
        <begin position="158"/>
        <end position="347"/>
    </location>
</feature>
<dbReference type="AlphaFoldDB" id="A0A955L3D7"/>
<dbReference type="Gene3D" id="1.10.443.10">
    <property type="entry name" value="Intergrase catalytic core"/>
    <property type="match status" value="1"/>
</dbReference>
<evidence type="ECO:0000256" key="9">
    <source>
        <dbReference type="PROSITE-ProRule" id="PRU01248"/>
    </source>
</evidence>
<dbReference type="GO" id="GO:0005737">
    <property type="term" value="C:cytoplasm"/>
    <property type="evidence" value="ECO:0007669"/>
    <property type="project" value="UniProtKB-SubCell"/>
</dbReference>
<dbReference type="SUPFAM" id="SSF56349">
    <property type="entry name" value="DNA breaking-rejoining enzymes"/>
    <property type="match status" value="1"/>
</dbReference>
<keyword evidence="7" id="KW-0233">DNA recombination</keyword>
<dbReference type="Pfam" id="PF00589">
    <property type="entry name" value="Phage_integrase"/>
    <property type="match status" value="1"/>
</dbReference>
<evidence type="ECO:0000259" key="11">
    <source>
        <dbReference type="PROSITE" id="PS51898"/>
    </source>
</evidence>
<dbReference type="InterPro" id="IPR050090">
    <property type="entry name" value="Tyrosine_recombinase_XerCD"/>
</dbReference>